<name>A0ABZ3H9J2_9BACT</name>
<accession>A0ABZ3H9J2</accession>
<comment type="subcellular location">
    <subcellularLocation>
        <location evidence="1">Cell membrane</location>
        <topology evidence="1">Peripheral membrane protein</topology>
        <orientation evidence="1">Cytoplasmic side</orientation>
    </subcellularLocation>
</comment>
<dbReference type="HAMAP" id="MF_00386">
    <property type="entry name" value="UPF0161_YidD"/>
    <property type="match status" value="1"/>
</dbReference>
<dbReference type="NCBIfam" id="TIGR00278">
    <property type="entry name" value="membrane protein insertion efficiency factor YidD"/>
    <property type="match status" value="1"/>
</dbReference>
<keyword evidence="3" id="KW-1185">Reference proteome</keyword>
<keyword evidence="1" id="KW-0472">Membrane</keyword>
<protein>
    <recommendedName>
        <fullName evidence="1">Putative membrane protein insertion efficiency factor</fullName>
    </recommendedName>
</protein>
<sequence length="108" mass="12891">MIRRLVLGIIWIYQRSFTLIGRGSCRYYPSCSEYTRQQFEQNPLLYAFYYSTKRILTCNQLFPGGIDYVEVAKLRPNPQDLTINRIKYWLVPKAGNRFYLIKNFSFKG</sequence>
<evidence type="ECO:0000313" key="3">
    <source>
        <dbReference type="Proteomes" id="UP001447842"/>
    </source>
</evidence>
<reference evidence="2 3" key="1">
    <citation type="submission" date="2024-03" db="EMBL/GenBank/DDBJ databases">
        <title>Sulfurimonas sp. HSL3-1.</title>
        <authorList>
            <person name="Wang S."/>
        </authorList>
    </citation>
    <scope>NUCLEOTIDE SEQUENCE [LARGE SCALE GENOMIC DNA]</scope>
    <source>
        <strain evidence="2 3">HSL3-1</strain>
    </source>
</reference>
<dbReference type="Proteomes" id="UP001447842">
    <property type="component" value="Chromosome"/>
</dbReference>
<evidence type="ECO:0000256" key="1">
    <source>
        <dbReference type="HAMAP-Rule" id="MF_00386"/>
    </source>
</evidence>
<dbReference type="InterPro" id="IPR002696">
    <property type="entry name" value="Membr_insert_effic_factor_YidD"/>
</dbReference>
<gene>
    <name evidence="2" type="primary">yidD</name>
    <name evidence="2" type="ORF">WCY31_08490</name>
</gene>
<dbReference type="PANTHER" id="PTHR33383:SF1">
    <property type="entry name" value="MEMBRANE PROTEIN INSERTION EFFICIENCY FACTOR-RELATED"/>
    <property type="match status" value="1"/>
</dbReference>
<dbReference type="SMART" id="SM01234">
    <property type="entry name" value="Haemolytic"/>
    <property type="match status" value="1"/>
</dbReference>
<evidence type="ECO:0000313" key="2">
    <source>
        <dbReference type="EMBL" id="XAU14294.1"/>
    </source>
</evidence>
<dbReference type="Pfam" id="PF01809">
    <property type="entry name" value="YidD"/>
    <property type="match status" value="1"/>
</dbReference>
<dbReference type="PANTHER" id="PTHR33383">
    <property type="entry name" value="MEMBRANE PROTEIN INSERTION EFFICIENCY FACTOR-RELATED"/>
    <property type="match status" value="1"/>
</dbReference>
<keyword evidence="1" id="KW-1003">Cell membrane</keyword>
<comment type="similarity">
    <text evidence="1">Belongs to the UPF0161 family.</text>
</comment>
<dbReference type="EMBL" id="CP147920">
    <property type="protein sequence ID" value="XAU14294.1"/>
    <property type="molecule type" value="Genomic_DNA"/>
</dbReference>
<organism evidence="2 3">
    <name type="scientific">Sulfurimonas diazotrophicus</name>
    <dbReference type="NCBI Taxonomy" id="3131939"/>
    <lineage>
        <taxon>Bacteria</taxon>
        <taxon>Pseudomonadati</taxon>
        <taxon>Campylobacterota</taxon>
        <taxon>Epsilonproteobacteria</taxon>
        <taxon>Campylobacterales</taxon>
        <taxon>Sulfurimonadaceae</taxon>
        <taxon>Sulfurimonas</taxon>
    </lineage>
</organism>
<proteinExistence type="inferred from homology"/>
<comment type="function">
    <text evidence="1">Could be involved in insertion of integral membrane proteins into the membrane.</text>
</comment>
<dbReference type="RefSeq" id="WP_345972050.1">
    <property type="nucleotide sequence ID" value="NZ_CP147920.1"/>
</dbReference>